<dbReference type="Proteomes" id="UP000789920">
    <property type="component" value="Unassembled WGS sequence"/>
</dbReference>
<feature type="non-terminal residue" evidence="1">
    <location>
        <position position="162"/>
    </location>
</feature>
<organism evidence="1 2">
    <name type="scientific">Racocetra persica</name>
    <dbReference type="NCBI Taxonomy" id="160502"/>
    <lineage>
        <taxon>Eukaryota</taxon>
        <taxon>Fungi</taxon>
        <taxon>Fungi incertae sedis</taxon>
        <taxon>Mucoromycota</taxon>
        <taxon>Glomeromycotina</taxon>
        <taxon>Glomeromycetes</taxon>
        <taxon>Diversisporales</taxon>
        <taxon>Gigasporaceae</taxon>
        <taxon>Racocetra</taxon>
    </lineage>
</organism>
<gene>
    <name evidence="1" type="ORF">RPERSI_LOCUS10308</name>
</gene>
<evidence type="ECO:0000313" key="1">
    <source>
        <dbReference type="EMBL" id="CAG8707318.1"/>
    </source>
</evidence>
<feature type="non-terminal residue" evidence="1">
    <location>
        <position position="1"/>
    </location>
</feature>
<keyword evidence="2" id="KW-1185">Reference proteome</keyword>
<dbReference type="EMBL" id="CAJVQC010020330">
    <property type="protein sequence ID" value="CAG8707318.1"/>
    <property type="molecule type" value="Genomic_DNA"/>
</dbReference>
<reference evidence="1" key="1">
    <citation type="submission" date="2021-06" db="EMBL/GenBank/DDBJ databases">
        <authorList>
            <person name="Kallberg Y."/>
            <person name="Tangrot J."/>
            <person name="Rosling A."/>
        </authorList>
    </citation>
    <scope>NUCLEOTIDE SEQUENCE</scope>
    <source>
        <strain evidence="1">MA461A</strain>
    </source>
</reference>
<evidence type="ECO:0000313" key="2">
    <source>
        <dbReference type="Proteomes" id="UP000789920"/>
    </source>
</evidence>
<proteinExistence type="predicted"/>
<comment type="caution">
    <text evidence="1">The sequence shown here is derived from an EMBL/GenBank/DDBJ whole genome shotgun (WGS) entry which is preliminary data.</text>
</comment>
<sequence>LIGVEKTTFGKILSQYLEARGFIVFYPKEALIKVSKEFELVYETREIFFLQNKIIKLTTKYKEDGFELELLKLIRENQIEYFTTHTDYKIDNTFISIDDSYIDLFDRIVIDMKVFTEVNIHDKTKQKYLKERVKKSKKLKQIMRFLLIQKQQLALIDNEVEI</sequence>
<protein>
    <submittedName>
        <fullName evidence="1">24737_t:CDS:1</fullName>
    </submittedName>
</protein>
<name>A0ACA9PFK4_9GLOM</name>
<accession>A0ACA9PFK4</accession>